<dbReference type="InterPro" id="IPR054712">
    <property type="entry name" value="Cas3-like_dom"/>
</dbReference>
<keyword evidence="2" id="KW-0378">Hydrolase</keyword>
<dbReference type="RefSeq" id="WP_190469264.1">
    <property type="nucleotide sequence ID" value="NZ_JACJPW010000067.1"/>
</dbReference>
<dbReference type="InterPro" id="IPR014001">
    <property type="entry name" value="Helicase_ATP-bd"/>
</dbReference>
<keyword evidence="5" id="KW-0051">Antiviral defense</keyword>
<comment type="caution">
    <text evidence="7">The sequence shown here is derived from an EMBL/GenBank/DDBJ whole genome shotgun (WGS) entry which is preliminary data.</text>
</comment>
<dbReference type="Pfam" id="PF00270">
    <property type="entry name" value="DEAD"/>
    <property type="match status" value="1"/>
</dbReference>
<reference evidence="7" key="2">
    <citation type="submission" date="2020-08" db="EMBL/GenBank/DDBJ databases">
        <authorList>
            <person name="Chen M."/>
            <person name="Teng W."/>
            <person name="Zhao L."/>
            <person name="Hu C."/>
            <person name="Zhou Y."/>
            <person name="Han B."/>
            <person name="Song L."/>
            <person name="Shu W."/>
        </authorList>
    </citation>
    <scope>NUCLEOTIDE SEQUENCE</scope>
    <source>
        <strain evidence="7">FACHB-1375</strain>
    </source>
</reference>
<dbReference type="Gene3D" id="3.40.50.300">
    <property type="entry name" value="P-loop containing nucleotide triphosphate hydrolases"/>
    <property type="match status" value="2"/>
</dbReference>
<dbReference type="AlphaFoldDB" id="A0A926VHM4"/>
<evidence type="ECO:0000256" key="5">
    <source>
        <dbReference type="ARBA" id="ARBA00023118"/>
    </source>
</evidence>
<name>A0A926VHM4_9CYAN</name>
<dbReference type="EMBL" id="JACJPW010000067">
    <property type="protein sequence ID" value="MBD2183919.1"/>
    <property type="molecule type" value="Genomic_DNA"/>
</dbReference>
<feature type="domain" description="Helicase ATP-binding" evidence="6">
    <location>
        <begin position="305"/>
        <end position="505"/>
    </location>
</feature>
<dbReference type="SMART" id="SM00490">
    <property type="entry name" value="HELICc"/>
    <property type="match status" value="1"/>
</dbReference>
<keyword evidence="3" id="KW-0347">Helicase</keyword>
<evidence type="ECO:0000256" key="2">
    <source>
        <dbReference type="ARBA" id="ARBA00022801"/>
    </source>
</evidence>
<sequence length="926" mass="107602">MSEAKRKRPFIFGRVFFPGKSDPVPSVVRLQPLGDHVGNVKRLVKHWKDFPQIEGSCDRVVKAAELHDMAKPQRFSITTEPDPKKEPNGKFKKYSYSFRGHPYIVESPNLWAQTLARGHHDFSVQKISEDTYKLKKESPEYANFLSQDPLAYAYELYILEMCDQIEAELACRVIGDDEQAESRTFMDYTISTTQDEQTYLLDPWPFQDQEIKLSFKYWSKYLSEEEQKQLKTLRDRNEDNKLGNTLDRIVKTWWEAQTTNPQTENRHIILKPVSQKYLEPQNHQAIYQKLAGFKPNPMQEKMYDAIISTNDPVILLKGPTGTGKTESVLFPALVKGYRLILPLPAKSLLEDQKERIEKYLLDFSNPDIFPENKDREISMVVDTGSQMYRWVYKNGKDITATLNINLRRHLYKGDVILTTIDKFLYRYFSFGDKQKSFIFPFRINQPKTLICFDESHSYDEISFTNFQSLVQALYEAGRSLVLMTATMPNDLIKRFDFLKENVIDFIDDDENREELEKFQQQTLNRPYLNQRSFEWHNTIQCYQTNSEGQRDSTEFQNQVTKMILAQWELRGEATRILAVVETVKDAAAIYQQLKSTLNCDTSSENRWLFFYHGRIADKLRPELYKQIKHRDEKENSYILVTTSAIEVGCDLNAEVLISQICPPENLIQRAGRCNRRGNISDAKVILVGDRIPKVGEKDCSLTEAGWQKYQETLKSLQSSKKFDARTIGECLSHPYHVDDYRVIELFSMLQDYVYNADLTCQPAHEKGLVITRSWTPSATLIFDDGNHGDWQKNLANLPQVTVPIDRLSIKEVDKIPINKYANVDAYERYYDQEKTHYSFRPLRGGYAYSKDILIRIGKVNDGARHEPELSSYDYKKELGFIDLPGVFKRWKSIGFEERLRYEPKDGKGATLIYTKALSTETISGGL</sequence>
<dbReference type="GO" id="GO:0003723">
    <property type="term" value="F:RNA binding"/>
    <property type="evidence" value="ECO:0007669"/>
    <property type="project" value="TreeGrafter"/>
</dbReference>
<dbReference type="Proteomes" id="UP000641646">
    <property type="component" value="Unassembled WGS sequence"/>
</dbReference>
<organism evidence="7 8">
    <name type="scientific">Aerosakkonema funiforme FACHB-1375</name>
    <dbReference type="NCBI Taxonomy" id="2949571"/>
    <lineage>
        <taxon>Bacteria</taxon>
        <taxon>Bacillati</taxon>
        <taxon>Cyanobacteriota</taxon>
        <taxon>Cyanophyceae</taxon>
        <taxon>Oscillatoriophycideae</taxon>
        <taxon>Aerosakkonematales</taxon>
        <taxon>Aerosakkonemataceae</taxon>
        <taxon>Aerosakkonema</taxon>
    </lineage>
</organism>
<gene>
    <name evidence="7" type="primary">cas3</name>
    <name evidence="7" type="ORF">H6G03_23100</name>
</gene>
<accession>A0A926VHM4</accession>
<evidence type="ECO:0000256" key="3">
    <source>
        <dbReference type="ARBA" id="ARBA00022806"/>
    </source>
</evidence>
<keyword evidence="8" id="KW-1185">Reference proteome</keyword>
<dbReference type="NCBIfam" id="TIGR01587">
    <property type="entry name" value="cas3_core"/>
    <property type="match status" value="1"/>
</dbReference>
<dbReference type="GO" id="GO:0051607">
    <property type="term" value="P:defense response to virus"/>
    <property type="evidence" value="ECO:0007669"/>
    <property type="project" value="UniProtKB-KW"/>
</dbReference>
<dbReference type="PANTHER" id="PTHR47963">
    <property type="entry name" value="DEAD-BOX ATP-DEPENDENT RNA HELICASE 47, MITOCHONDRIAL"/>
    <property type="match status" value="1"/>
</dbReference>
<dbReference type="InterPro" id="IPR001650">
    <property type="entry name" value="Helicase_C-like"/>
</dbReference>
<dbReference type="InterPro" id="IPR006474">
    <property type="entry name" value="Helicase_Cas3_CRISPR-ass_core"/>
</dbReference>
<keyword evidence="4" id="KW-0067">ATP-binding</keyword>
<dbReference type="GO" id="GO:0003724">
    <property type="term" value="F:RNA helicase activity"/>
    <property type="evidence" value="ECO:0007669"/>
    <property type="project" value="TreeGrafter"/>
</dbReference>
<dbReference type="SMART" id="SM00487">
    <property type="entry name" value="DEXDc"/>
    <property type="match status" value="1"/>
</dbReference>
<dbReference type="SUPFAM" id="SSF52540">
    <property type="entry name" value="P-loop containing nucleoside triphosphate hydrolases"/>
    <property type="match status" value="1"/>
</dbReference>
<evidence type="ECO:0000313" key="7">
    <source>
        <dbReference type="EMBL" id="MBD2183919.1"/>
    </source>
</evidence>
<evidence type="ECO:0000256" key="1">
    <source>
        <dbReference type="ARBA" id="ARBA00022741"/>
    </source>
</evidence>
<dbReference type="PANTHER" id="PTHR47963:SF9">
    <property type="entry name" value="CRISPR-ASSOCIATED ENDONUCLEASE_HELICASE CAS3"/>
    <property type="match status" value="1"/>
</dbReference>
<dbReference type="Pfam" id="PF22590">
    <property type="entry name" value="Cas3-like_C_2"/>
    <property type="match status" value="1"/>
</dbReference>
<protein>
    <submittedName>
        <fullName evidence="7">CRISPR-associated helicase Cas3</fullName>
    </submittedName>
</protein>
<dbReference type="GO" id="GO:0005524">
    <property type="term" value="F:ATP binding"/>
    <property type="evidence" value="ECO:0007669"/>
    <property type="project" value="UniProtKB-KW"/>
</dbReference>
<evidence type="ECO:0000256" key="4">
    <source>
        <dbReference type="ARBA" id="ARBA00022840"/>
    </source>
</evidence>
<dbReference type="InterPro" id="IPR050547">
    <property type="entry name" value="DEAD_box_RNA_helicases"/>
</dbReference>
<dbReference type="InterPro" id="IPR027417">
    <property type="entry name" value="P-loop_NTPase"/>
</dbReference>
<evidence type="ECO:0000259" key="6">
    <source>
        <dbReference type="PROSITE" id="PS51192"/>
    </source>
</evidence>
<dbReference type="GO" id="GO:0016787">
    <property type="term" value="F:hydrolase activity"/>
    <property type="evidence" value="ECO:0007669"/>
    <property type="project" value="UniProtKB-KW"/>
</dbReference>
<evidence type="ECO:0000313" key="8">
    <source>
        <dbReference type="Proteomes" id="UP000641646"/>
    </source>
</evidence>
<keyword evidence="1" id="KW-0547">Nucleotide-binding</keyword>
<reference evidence="7" key="1">
    <citation type="journal article" date="2015" name="ISME J.">
        <title>Draft Genome Sequence of Streptomyces incarnatus NRRL8089, which Produces the Nucleoside Antibiotic Sinefungin.</title>
        <authorList>
            <person name="Oshima K."/>
            <person name="Hattori M."/>
            <person name="Shimizu H."/>
            <person name="Fukuda K."/>
            <person name="Nemoto M."/>
            <person name="Inagaki K."/>
            <person name="Tamura T."/>
        </authorList>
    </citation>
    <scope>NUCLEOTIDE SEQUENCE</scope>
    <source>
        <strain evidence="7">FACHB-1375</strain>
    </source>
</reference>
<proteinExistence type="predicted"/>
<dbReference type="InterPro" id="IPR011545">
    <property type="entry name" value="DEAD/DEAH_box_helicase_dom"/>
</dbReference>
<dbReference type="PROSITE" id="PS51192">
    <property type="entry name" value="HELICASE_ATP_BIND_1"/>
    <property type="match status" value="1"/>
</dbReference>